<accession>A0A7C4CBF3</accession>
<proteinExistence type="predicted"/>
<gene>
    <name evidence="2" type="ORF">ENS41_06205</name>
</gene>
<reference evidence="2" key="1">
    <citation type="journal article" date="2020" name="mSystems">
        <title>Genome- and Community-Level Interaction Insights into Carbon Utilization and Element Cycling Functions of Hydrothermarchaeota in Hydrothermal Sediment.</title>
        <authorList>
            <person name="Zhou Z."/>
            <person name="Liu Y."/>
            <person name="Xu W."/>
            <person name="Pan J."/>
            <person name="Luo Z.H."/>
            <person name="Li M."/>
        </authorList>
    </citation>
    <scope>NUCLEOTIDE SEQUENCE [LARGE SCALE GENOMIC DNA]</scope>
    <source>
        <strain evidence="2">SpSt-488</strain>
    </source>
</reference>
<evidence type="ECO:0000313" key="2">
    <source>
        <dbReference type="EMBL" id="HGK28532.1"/>
    </source>
</evidence>
<name>A0A7C4CBF3_UNCW3</name>
<keyword evidence="1" id="KW-0472">Membrane</keyword>
<protein>
    <submittedName>
        <fullName evidence="2">Uncharacterized protein</fullName>
    </submittedName>
</protein>
<keyword evidence="1" id="KW-1133">Transmembrane helix</keyword>
<keyword evidence="1" id="KW-0812">Transmembrane</keyword>
<sequence length="281" mass="30279">MKLFQFLLKIDRRIIYVIMAALVIVPLLWPLGLGVTSGPRARALFDAIDALPAGKTILISVDFDPSSMPELYPMLTALMRHAFAKDLRVILCGLWVTGAGLADQAVQTITPEYEGKAYGKDVVYLGWKAGVDAVILGMGENIKSVFPVDYHGTPLDSLPLMKEVVRLRDIAVGVSISAGMPGYADWLLYAQSRYGLKVGAGVTAVSAADAYPYLQTGQLTGLLAGMKGGAEYEVMVQKKGYSKAYMPAVAAMDSQSLAHLVIMILVIIGNIAYFAMRRKGA</sequence>
<evidence type="ECO:0000256" key="1">
    <source>
        <dbReference type="SAM" id="Phobius"/>
    </source>
</evidence>
<feature type="transmembrane region" description="Helical" evidence="1">
    <location>
        <begin position="257"/>
        <end position="276"/>
    </location>
</feature>
<comment type="caution">
    <text evidence="2">The sequence shown here is derived from an EMBL/GenBank/DDBJ whole genome shotgun (WGS) entry which is preliminary data.</text>
</comment>
<dbReference type="EMBL" id="DSUT01000129">
    <property type="protein sequence ID" value="HGK28532.1"/>
    <property type="molecule type" value="Genomic_DNA"/>
</dbReference>
<organism evidence="2">
    <name type="scientific">candidate division WOR-3 bacterium</name>
    <dbReference type="NCBI Taxonomy" id="2052148"/>
    <lineage>
        <taxon>Bacteria</taxon>
        <taxon>Bacteria division WOR-3</taxon>
    </lineage>
</organism>
<dbReference type="AlphaFoldDB" id="A0A7C4CBF3"/>
<feature type="transmembrane region" description="Helical" evidence="1">
    <location>
        <begin position="14"/>
        <end position="32"/>
    </location>
</feature>